<dbReference type="Proteomes" id="UP000569951">
    <property type="component" value="Unassembled WGS sequence"/>
</dbReference>
<dbReference type="Pfam" id="PF00589">
    <property type="entry name" value="Phage_integrase"/>
    <property type="match status" value="1"/>
</dbReference>
<keyword evidence="2 4" id="KW-0238">DNA-binding</keyword>
<keyword evidence="8" id="KW-1185">Reference proteome</keyword>
<evidence type="ECO:0000256" key="1">
    <source>
        <dbReference type="ARBA" id="ARBA00022908"/>
    </source>
</evidence>
<feature type="domain" description="Core-binding (CB)" evidence="6">
    <location>
        <begin position="39"/>
        <end position="122"/>
    </location>
</feature>
<evidence type="ECO:0000256" key="3">
    <source>
        <dbReference type="ARBA" id="ARBA00023172"/>
    </source>
</evidence>
<dbReference type="PROSITE" id="PS51898">
    <property type="entry name" value="TYR_RECOMBINASE"/>
    <property type="match status" value="1"/>
</dbReference>
<evidence type="ECO:0000313" key="7">
    <source>
        <dbReference type="EMBL" id="MBB6099669.1"/>
    </source>
</evidence>
<evidence type="ECO:0000313" key="8">
    <source>
        <dbReference type="Proteomes" id="UP000569951"/>
    </source>
</evidence>
<dbReference type="Gene3D" id="1.10.443.10">
    <property type="entry name" value="Intergrase catalytic core"/>
    <property type="match status" value="2"/>
</dbReference>
<dbReference type="InterPro" id="IPR010998">
    <property type="entry name" value="Integrase_recombinase_N"/>
</dbReference>
<dbReference type="GO" id="GO:0003677">
    <property type="term" value="F:DNA binding"/>
    <property type="evidence" value="ECO:0007669"/>
    <property type="project" value="UniProtKB-UniRule"/>
</dbReference>
<comment type="caution">
    <text evidence="7">The sequence shown here is derived from an EMBL/GenBank/DDBJ whole genome shotgun (WGS) entry which is preliminary data.</text>
</comment>
<dbReference type="InterPro" id="IPR004107">
    <property type="entry name" value="Integrase_SAM-like_N"/>
</dbReference>
<dbReference type="InterPro" id="IPR050090">
    <property type="entry name" value="Tyrosine_recombinase_XerCD"/>
</dbReference>
<dbReference type="PANTHER" id="PTHR30349:SF81">
    <property type="entry name" value="TYROSINE RECOMBINASE XERC"/>
    <property type="match status" value="1"/>
</dbReference>
<evidence type="ECO:0000259" key="5">
    <source>
        <dbReference type="PROSITE" id="PS51898"/>
    </source>
</evidence>
<keyword evidence="3" id="KW-0233">DNA recombination</keyword>
<protein>
    <submittedName>
        <fullName evidence="7">Integrase/recombinase XerC</fullName>
    </submittedName>
</protein>
<dbReference type="RefSeq" id="WP_183988418.1">
    <property type="nucleotide sequence ID" value="NZ_JACHHG010000014.1"/>
</dbReference>
<name>A0A841I5X7_9DEIO</name>
<dbReference type="Pfam" id="PF02899">
    <property type="entry name" value="Phage_int_SAM_1"/>
    <property type="match status" value="1"/>
</dbReference>
<sequence length="310" mass="34199">MTLDVYRGTLLSRARTLATLPEDELRRRAIAAARDHDLEGLWQLLEAYLGVHGKRRSQLSPGTLTKYRQGLRALLEIGQFDLLRPGRNDGALYLGRLETAGLASSTVGVRLAAARALYAALRWAGATQANPFDGLSPQRDPVDPADKRGAYSRLEVERMLEAADPLMRVLVLLGAHAGLRISEALALEAGDVDLARRRLTVRRGKGGRQRSVVISRSLADALYAYGVQRLPIALNADQVRYRLEVLCKRAGVNQRGRAYHGLRHHAGTRLMAETRDLDRTAHHLGHANINTTRVYAKLADNALDNTAGQW</sequence>
<dbReference type="GO" id="GO:0006310">
    <property type="term" value="P:DNA recombination"/>
    <property type="evidence" value="ECO:0007669"/>
    <property type="project" value="UniProtKB-KW"/>
</dbReference>
<evidence type="ECO:0000259" key="6">
    <source>
        <dbReference type="PROSITE" id="PS51900"/>
    </source>
</evidence>
<evidence type="ECO:0000256" key="2">
    <source>
        <dbReference type="ARBA" id="ARBA00023125"/>
    </source>
</evidence>
<dbReference type="EMBL" id="JACHHG010000014">
    <property type="protein sequence ID" value="MBB6099669.1"/>
    <property type="molecule type" value="Genomic_DNA"/>
</dbReference>
<dbReference type="PANTHER" id="PTHR30349">
    <property type="entry name" value="PHAGE INTEGRASE-RELATED"/>
    <property type="match status" value="1"/>
</dbReference>
<proteinExistence type="predicted"/>
<dbReference type="InterPro" id="IPR013762">
    <property type="entry name" value="Integrase-like_cat_sf"/>
</dbReference>
<dbReference type="Gene3D" id="1.10.150.130">
    <property type="match status" value="1"/>
</dbReference>
<keyword evidence="1" id="KW-0229">DNA integration</keyword>
<gene>
    <name evidence="7" type="ORF">HNR42_003127</name>
</gene>
<organism evidence="7 8">
    <name type="scientific">Deinobacterium chartae</name>
    <dbReference type="NCBI Taxonomy" id="521158"/>
    <lineage>
        <taxon>Bacteria</taxon>
        <taxon>Thermotogati</taxon>
        <taxon>Deinococcota</taxon>
        <taxon>Deinococci</taxon>
        <taxon>Deinococcales</taxon>
        <taxon>Deinococcaceae</taxon>
        <taxon>Deinobacterium</taxon>
    </lineage>
</organism>
<dbReference type="GO" id="GO:0015074">
    <property type="term" value="P:DNA integration"/>
    <property type="evidence" value="ECO:0007669"/>
    <property type="project" value="UniProtKB-KW"/>
</dbReference>
<dbReference type="AlphaFoldDB" id="A0A841I5X7"/>
<feature type="domain" description="Tyr recombinase" evidence="5">
    <location>
        <begin position="146"/>
        <end position="308"/>
    </location>
</feature>
<accession>A0A841I5X7</accession>
<dbReference type="CDD" id="cd00397">
    <property type="entry name" value="DNA_BRE_C"/>
    <property type="match status" value="1"/>
</dbReference>
<dbReference type="InterPro" id="IPR002104">
    <property type="entry name" value="Integrase_catalytic"/>
</dbReference>
<dbReference type="InterPro" id="IPR011010">
    <property type="entry name" value="DNA_brk_join_enz"/>
</dbReference>
<dbReference type="SUPFAM" id="SSF56349">
    <property type="entry name" value="DNA breaking-rejoining enzymes"/>
    <property type="match status" value="1"/>
</dbReference>
<reference evidence="7 8" key="1">
    <citation type="submission" date="2020-08" db="EMBL/GenBank/DDBJ databases">
        <title>Genomic Encyclopedia of Type Strains, Phase IV (KMG-IV): sequencing the most valuable type-strain genomes for metagenomic binning, comparative biology and taxonomic classification.</title>
        <authorList>
            <person name="Goeker M."/>
        </authorList>
    </citation>
    <scope>NUCLEOTIDE SEQUENCE [LARGE SCALE GENOMIC DNA]</scope>
    <source>
        <strain evidence="7 8">DSM 21458</strain>
    </source>
</reference>
<dbReference type="PROSITE" id="PS51900">
    <property type="entry name" value="CB"/>
    <property type="match status" value="1"/>
</dbReference>
<evidence type="ECO:0000256" key="4">
    <source>
        <dbReference type="PROSITE-ProRule" id="PRU01248"/>
    </source>
</evidence>
<dbReference type="InterPro" id="IPR044068">
    <property type="entry name" value="CB"/>
</dbReference>